<dbReference type="InterPro" id="IPR036291">
    <property type="entry name" value="NAD(P)-bd_dom_sf"/>
</dbReference>
<dbReference type="SUPFAM" id="SSF51735">
    <property type="entry name" value="NAD(P)-binding Rossmann-fold domains"/>
    <property type="match status" value="1"/>
</dbReference>
<dbReference type="EMBL" id="BAAAOR010000014">
    <property type="protein sequence ID" value="GAA1513218.1"/>
    <property type="molecule type" value="Genomic_DNA"/>
</dbReference>
<dbReference type="PROSITE" id="PS00061">
    <property type="entry name" value="ADH_SHORT"/>
    <property type="match status" value="1"/>
</dbReference>
<sequence>MRTETDLAGKVALVTGGSSGIGAATARALAGEGMAVAVAARRDAELDAVVAEIRGQGGRAIAVPTDVARWEDCATAVQRTVDELGGLDVLVNGAGVMLMARIENADPQEWVQMMEVNVLGSMFLAKLALPHLLERQGAVVQLSSAAGRVARVNTSGYCASKYAITAFCESLRQEVGDRGVRVIVLEPGSTNTDLRFSITDEEVLAAVSARSATIEQLEADDIADVVVFSLTRHPRVAMNELLFRPTQQNW</sequence>
<organism evidence="5 6">
    <name type="scientific">Nocardioides humi</name>
    <dbReference type="NCBI Taxonomy" id="449461"/>
    <lineage>
        <taxon>Bacteria</taxon>
        <taxon>Bacillati</taxon>
        <taxon>Actinomycetota</taxon>
        <taxon>Actinomycetes</taxon>
        <taxon>Propionibacteriales</taxon>
        <taxon>Nocardioidaceae</taxon>
        <taxon>Nocardioides</taxon>
    </lineage>
</organism>
<keyword evidence="2" id="KW-0560">Oxidoreductase</keyword>
<keyword evidence="6" id="KW-1185">Reference proteome</keyword>
<dbReference type="RefSeq" id="WP_344111772.1">
    <property type="nucleotide sequence ID" value="NZ_BAAAOR010000014.1"/>
</dbReference>
<evidence type="ECO:0000313" key="5">
    <source>
        <dbReference type="EMBL" id="GAA1513218.1"/>
    </source>
</evidence>
<dbReference type="InterPro" id="IPR057326">
    <property type="entry name" value="KR_dom"/>
</dbReference>
<dbReference type="Pfam" id="PF00106">
    <property type="entry name" value="adh_short"/>
    <property type="match status" value="1"/>
</dbReference>
<evidence type="ECO:0000256" key="3">
    <source>
        <dbReference type="RuleBase" id="RU000363"/>
    </source>
</evidence>
<dbReference type="PANTHER" id="PTHR42901:SF1">
    <property type="entry name" value="ALCOHOL DEHYDROGENASE"/>
    <property type="match status" value="1"/>
</dbReference>
<evidence type="ECO:0000313" key="6">
    <source>
        <dbReference type="Proteomes" id="UP001500842"/>
    </source>
</evidence>
<dbReference type="Proteomes" id="UP001500842">
    <property type="component" value="Unassembled WGS sequence"/>
</dbReference>
<evidence type="ECO:0000256" key="2">
    <source>
        <dbReference type="ARBA" id="ARBA00023002"/>
    </source>
</evidence>
<reference evidence="5 6" key="1">
    <citation type="journal article" date="2019" name="Int. J. Syst. Evol. Microbiol.">
        <title>The Global Catalogue of Microorganisms (GCM) 10K type strain sequencing project: providing services to taxonomists for standard genome sequencing and annotation.</title>
        <authorList>
            <consortium name="The Broad Institute Genomics Platform"/>
            <consortium name="The Broad Institute Genome Sequencing Center for Infectious Disease"/>
            <person name="Wu L."/>
            <person name="Ma J."/>
        </authorList>
    </citation>
    <scope>NUCLEOTIDE SEQUENCE [LARGE SCALE GENOMIC DNA]</scope>
    <source>
        <strain evidence="5 6">JCM 14942</strain>
    </source>
</reference>
<gene>
    <name evidence="5" type="ORF">GCM10009788_17150</name>
</gene>
<dbReference type="PANTHER" id="PTHR42901">
    <property type="entry name" value="ALCOHOL DEHYDROGENASE"/>
    <property type="match status" value="1"/>
</dbReference>
<accession>A0ABN2A8Q8</accession>
<dbReference type="InterPro" id="IPR020904">
    <property type="entry name" value="Sc_DH/Rdtase_CS"/>
</dbReference>
<comment type="similarity">
    <text evidence="1 3">Belongs to the short-chain dehydrogenases/reductases (SDR) family.</text>
</comment>
<evidence type="ECO:0000256" key="1">
    <source>
        <dbReference type="ARBA" id="ARBA00006484"/>
    </source>
</evidence>
<feature type="domain" description="Ketoreductase" evidence="4">
    <location>
        <begin position="10"/>
        <end position="191"/>
    </location>
</feature>
<comment type="caution">
    <text evidence="5">The sequence shown here is derived from an EMBL/GenBank/DDBJ whole genome shotgun (WGS) entry which is preliminary data.</text>
</comment>
<dbReference type="SMART" id="SM00822">
    <property type="entry name" value="PKS_KR"/>
    <property type="match status" value="1"/>
</dbReference>
<evidence type="ECO:0000259" key="4">
    <source>
        <dbReference type="SMART" id="SM00822"/>
    </source>
</evidence>
<proteinExistence type="inferred from homology"/>
<dbReference type="PRINTS" id="PR00081">
    <property type="entry name" value="GDHRDH"/>
</dbReference>
<name>A0ABN2A8Q8_9ACTN</name>
<dbReference type="PRINTS" id="PR00080">
    <property type="entry name" value="SDRFAMILY"/>
</dbReference>
<dbReference type="InterPro" id="IPR002347">
    <property type="entry name" value="SDR_fam"/>
</dbReference>
<dbReference type="Gene3D" id="3.40.50.720">
    <property type="entry name" value="NAD(P)-binding Rossmann-like Domain"/>
    <property type="match status" value="1"/>
</dbReference>
<protein>
    <submittedName>
        <fullName evidence="5">SDR family NAD(P)-dependent oxidoreductase</fullName>
    </submittedName>
</protein>